<evidence type="ECO:0000256" key="11">
    <source>
        <dbReference type="SAM" id="SignalP"/>
    </source>
</evidence>
<organism evidence="14 15">
    <name type="scientific">Pedobacter paludis</name>
    <dbReference type="NCBI Taxonomy" id="2203212"/>
    <lineage>
        <taxon>Bacteria</taxon>
        <taxon>Pseudomonadati</taxon>
        <taxon>Bacteroidota</taxon>
        <taxon>Sphingobacteriia</taxon>
        <taxon>Sphingobacteriales</taxon>
        <taxon>Sphingobacteriaceae</taxon>
        <taxon>Pedobacter</taxon>
    </lineage>
</organism>
<dbReference type="NCBIfam" id="TIGR04057">
    <property type="entry name" value="SusC_RagA_signa"/>
    <property type="match status" value="1"/>
</dbReference>
<dbReference type="InterPro" id="IPR012910">
    <property type="entry name" value="Plug_dom"/>
</dbReference>
<dbReference type="InterPro" id="IPR036942">
    <property type="entry name" value="Beta-barrel_TonB_sf"/>
</dbReference>
<sequence length="1060" mass="114274">MKKLLQSLFILLFIAGTAMAQERTITGTVTAKDDGMPLPGVSVKIKGASGGTTTGADGKYSVRISASATALEFSSIGFASITKTIGSSNTLNATLENDSKTLTDVVVVGYGTQKRGETTGSTASVSGSAIAQKPIQSLESGLAGRAAGVQITVPAGLLNTPPVFRIRGTNSISLSSQPLFVIDGVVATTGDQGLTASAANPLASINPNDIESIDIAKDAASTAIYGSRAANGVVFVTTKRGKTGAPKVNYDFWVGWSKAYRLPELLDAFQYTDYKNEAIANANAIRSGSVNVTFNGVSQIQKFVLTNGPDGQPINTKWYDYAYRTGVSQNHNVNVSGGTDNTKYYMGFGYTNQQGIYQKNDFKRLNGLFNIDSKLNKFITIGGKLSYSNEKNLAAISSGSLNGEAYGTSGIARTALVNAPNVSPYNNDGSFNLGATFVGPMNNIVTGNQVGFYNFAQVLSLNRENNELDHLQSNAYVQLTPLKWLNLKSMYGIDYINSDNDIFYNPVHGPGQGVGGEGIGAFRKRKNWTWTNTAQATYDVSEHNFNLLVGQEQQRNTVTGYGIDRQGLTDPAYDVVQAGYTLNNSTAAAYGENYLLSYFGRLNYNYAGKYFLSGNLRQDEYSALGIKKGTFWGASAGWEITKENFWTTSGLDKIFSSFKIKGSYGKVGNISGIGDYATFSTYGSALYGGIASSIYSASGNKELTWETSKKTDVGLNFGILKGRIEFEIDYYKNNIDGLILNVSQSPSTGVPSSVATNIGSMYNKGFEFNVNATPLKSTEFSWNSNFNIAYNKNEVTALAPGLTEIITPTGSTTTGENVNRSIPGYSIGYLYVVRTGGVDPATGRRIFYNAAGRAVTYQHIVPTGQSQWTYLDNGATAPAITQGADAVMYHNTAPKFYGGFDNTFRYKNFDLNVMLTYQLGFWVSYGTNAGLHDQRYWNNAVDVLARWQKPGDITQFPRAVYTDNVSYGNTIPLDINIFKGDFVKLRNVSIGYTIPQTAFGKTSINRLRVYVAGQNLAIMTKYPGPDPEVSSNGSSSSGQGSDRNSGPNARTYTMGLSLGF</sequence>
<dbReference type="InterPro" id="IPR039426">
    <property type="entry name" value="TonB-dep_rcpt-like"/>
</dbReference>
<evidence type="ECO:0000256" key="1">
    <source>
        <dbReference type="ARBA" id="ARBA00004571"/>
    </source>
</evidence>
<reference evidence="15" key="1">
    <citation type="submission" date="2018-05" db="EMBL/GenBank/DDBJ databases">
        <title>Pedobacter paludis sp. nov., isolated from wetland soil.</title>
        <authorList>
            <person name="Zhang Y."/>
        </authorList>
    </citation>
    <scope>NUCLEOTIDE SEQUENCE [LARGE SCALE GENOMIC DNA]</scope>
    <source>
        <strain evidence="15">R-8</strain>
    </source>
</reference>
<keyword evidence="6 8" id="KW-0472">Membrane</keyword>
<evidence type="ECO:0000256" key="7">
    <source>
        <dbReference type="ARBA" id="ARBA00023237"/>
    </source>
</evidence>
<accession>A0A317F3D9</accession>
<evidence type="ECO:0000313" key="14">
    <source>
        <dbReference type="EMBL" id="PWS32557.1"/>
    </source>
</evidence>
<dbReference type="Gene3D" id="2.60.40.1120">
    <property type="entry name" value="Carboxypeptidase-like, regulatory domain"/>
    <property type="match status" value="1"/>
</dbReference>
<dbReference type="InterPro" id="IPR023996">
    <property type="entry name" value="TonB-dep_OMP_SusC/RagA"/>
</dbReference>
<dbReference type="InterPro" id="IPR023997">
    <property type="entry name" value="TonB-dep_OMP_SusC/RagA_CS"/>
</dbReference>
<evidence type="ECO:0000256" key="9">
    <source>
        <dbReference type="RuleBase" id="RU003357"/>
    </source>
</evidence>
<dbReference type="InterPro" id="IPR000531">
    <property type="entry name" value="Beta-barrel_TonB"/>
</dbReference>
<evidence type="ECO:0000256" key="3">
    <source>
        <dbReference type="ARBA" id="ARBA00022452"/>
    </source>
</evidence>
<evidence type="ECO:0000256" key="2">
    <source>
        <dbReference type="ARBA" id="ARBA00022448"/>
    </source>
</evidence>
<dbReference type="InterPro" id="IPR008969">
    <property type="entry name" value="CarboxyPept-like_regulatory"/>
</dbReference>
<keyword evidence="2 8" id="KW-0813">Transport</keyword>
<evidence type="ECO:0000256" key="6">
    <source>
        <dbReference type="ARBA" id="ARBA00023136"/>
    </source>
</evidence>
<feature type="chain" id="PRO_5016271630" evidence="11">
    <location>
        <begin position="21"/>
        <end position="1060"/>
    </location>
</feature>
<comment type="caution">
    <text evidence="14">The sequence shown here is derived from an EMBL/GenBank/DDBJ whole genome shotgun (WGS) entry which is preliminary data.</text>
</comment>
<protein>
    <submittedName>
        <fullName evidence="14">SusC/RagA family TonB-linked outer membrane protein</fullName>
    </submittedName>
</protein>
<feature type="domain" description="TonB-dependent receptor plug" evidence="13">
    <location>
        <begin position="117"/>
        <end position="233"/>
    </location>
</feature>
<keyword evidence="3 8" id="KW-1134">Transmembrane beta strand</keyword>
<feature type="domain" description="TonB-dependent receptor-like beta-barrel" evidence="12">
    <location>
        <begin position="422"/>
        <end position="920"/>
    </location>
</feature>
<dbReference type="OrthoDB" id="9768177at2"/>
<keyword evidence="11" id="KW-0732">Signal</keyword>
<evidence type="ECO:0000256" key="8">
    <source>
        <dbReference type="PROSITE-ProRule" id="PRU01360"/>
    </source>
</evidence>
<dbReference type="Proteomes" id="UP000245391">
    <property type="component" value="Unassembled WGS sequence"/>
</dbReference>
<keyword evidence="7 8" id="KW-0998">Cell outer membrane</keyword>
<keyword evidence="15" id="KW-1185">Reference proteome</keyword>
<dbReference type="Pfam" id="PF13715">
    <property type="entry name" value="CarbopepD_reg_2"/>
    <property type="match status" value="1"/>
</dbReference>
<feature type="region of interest" description="Disordered" evidence="10">
    <location>
        <begin position="1022"/>
        <end position="1060"/>
    </location>
</feature>
<dbReference type="Pfam" id="PF07715">
    <property type="entry name" value="Plug"/>
    <property type="match status" value="1"/>
</dbReference>
<dbReference type="InterPro" id="IPR037066">
    <property type="entry name" value="Plug_dom_sf"/>
</dbReference>
<dbReference type="EMBL" id="QGNY01000002">
    <property type="protein sequence ID" value="PWS32557.1"/>
    <property type="molecule type" value="Genomic_DNA"/>
</dbReference>
<evidence type="ECO:0000313" key="15">
    <source>
        <dbReference type="Proteomes" id="UP000245391"/>
    </source>
</evidence>
<comment type="similarity">
    <text evidence="8 9">Belongs to the TonB-dependent receptor family.</text>
</comment>
<feature type="compositionally biased region" description="Low complexity" evidence="10">
    <location>
        <begin position="1030"/>
        <end position="1046"/>
    </location>
</feature>
<keyword evidence="4 8" id="KW-0812">Transmembrane</keyword>
<name>A0A317F3D9_9SPHI</name>
<feature type="signal peptide" evidence="11">
    <location>
        <begin position="1"/>
        <end position="20"/>
    </location>
</feature>
<dbReference type="PROSITE" id="PS52016">
    <property type="entry name" value="TONB_DEPENDENT_REC_3"/>
    <property type="match status" value="1"/>
</dbReference>
<dbReference type="SUPFAM" id="SSF56935">
    <property type="entry name" value="Porins"/>
    <property type="match status" value="1"/>
</dbReference>
<dbReference type="RefSeq" id="WP_109928730.1">
    <property type="nucleotide sequence ID" value="NZ_QGNY01000002.1"/>
</dbReference>
<comment type="subcellular location">
    <subcellularLocation>
        <location evidence="1 8">Cell outer membrane</location>
        <topology evidence="1 8">Multi-pass membrane protein</topology>
    </subcellularLocation>
</comment>
<evidence type="ECO:0000259" key="13">
    <source>
        <dbReference type="Pfam" id="PF07715"/>
    </source>
</evidence>
<gene>
    <name evidence="14" type="ORF">DF947_05630</name>
</gene>
<evidence type="ECO:0000256" key="10">
    <source>
        <dbReference type="SAM" id="MobiDB-lite"/>
    </source>
</evidence>
<evidence type="ECO:0000256" key="4">
    <source>
        <dbReference type="ARBA" id="ARBA00022692"/>
    </source>
</evidence>
<keyword evidence="5 9" id="KW-0798">TonB box</keyword>
<dbReference type="AlphaFoldDB" id="A0A317F3D9"/>
<dbReference type="Gene3D" id="2.40.170.20">
    <property type="entry name" value="TonB-dependent receptor, beta-barrel domain"/>
    <property type="match status" value="1"/>
</dbReference>
<dbReference type="SUPFAM" id="SSF49464">
    <property type="entry name" value="Carboxypeptidase regulatory domain-like"/>
    <property type="match status" value="1"/>
</dbReference>
<dbReference type="NCBIfam" id="TIGR04056">
    <property type="entry name" value="OMP_RagA_SusC"/>
    <property type="match status" value="1"/>
</dbReference>
<evidence type="ECO:0000259" key="12">
    <source>
        <dbReference type="Pfam" id="PF00593"/>
    </source>
</evidence>
<dbReference type="Pfam" id="PF00593">
    <property type="entry name" value="TonB_dep_Rec_b-barrel"/>
    <property type="match status" value="1"/>
</dbReference>
<evidence type="ECO:0000256" key="5">
    <source>
        <dbReference type="ARBA" id="ARBA00023077"/>
    </source>
</evidence>
<proteinExistence type="inferred from homology"/>
<dbReference type="Gene3D" id="2.170.130.10">
    <property type="entry name" value="TonB-dependent receptor, plug domain"/>
    <property type="match status" value="1"/>
</dbReference>
<dbReference type="GO" id="GO:0009279">
    <property type="term" value="C:cell outer membrane"/>
    <property type="evidence" value="ECO:0007669"/>
    <property type="project" value="UniProtKB-SubCell"/>
</dbReference>